<dbReference type="InterPro" id="IPR001633">
    <property type="entry name" value="EAL_dom"/>
</dbReference>
<protein>
    <submittedName>
        <fullName evidence="2">EAL domain-containing protein (Putative c-di-GMP-specific phosphodiesterase class I)</fullName>
    </submittedName>
</protein>
<dbReference type="AlphaFoldDB" id="A0A7W8E475"/>
<dbReference type="InterPro" id="IPR013656">
    <property type="entry name" value="PAS_4"/>
</dbReference>
<name>A0A7W8E475_9BACT</name>
<evidence type="ECO:0000313" key="3">
    <source>
        <dbReference type="Proteomes" id="UP000540989"/>
    </source>
</evidence>
<dbReference type="PANTHER" id="PTHR33121:SF71">
    <property type="entry name" value="OXYGEN SENSOR PROTEIN DOSP"/>
    <property type="match status" value="1"/>
</dbReference>
<dbReference type="InterPro" id="IPR035919">
    <property type="entry name" value="EAL_sf"/>
</dbReference>
<dbReference type="InterPro" id="IPR050706">
    <property type="entry name" value="Cyclic-di-GMP_PDE-like"/>
</dbReference>
<dbReference type="SUPFAM" id="SSF141868">
    <property type="entry name" value="EAL domain-like"/>
    <property type="match status" value="1"/>
</dbReference>
<comment type="caution">
    <text evidence="2">The sequence shown here is derived from an EMBL/GenBank/DDBJ whole genome shotgun (WGS) entry which is preliminary data.</text>
</comment>
<reference evidence="2 3" key="1">
    <citation type="submission" date="2020-08" db="EMBL/GenBank/DDBJ databases">
        <title>Genomic Encyclopedia of Type Strains, Phase IV (KMG-V): Genome sequencing to study the core and pangenomes of soil and plant-associated prokaryotes.</title>
        <authorList>
            <person name="Whitman W."/>
        </authorList>
    </citation>
    <scope>NUCLEOTIDE SEQUENCE [LARGE SCALE GENOMIC DNA]</scope>
    <source>
        <strain evidence="2 3">M8UP14</strain>
    </source>
</reference>
<sequence length="537" mass="58742">MISDLDTLRRAIEQNQIVPCFQPLTALRSGKITGFELLSRWLHPDWGLVLPENFIPLAEQNGLIWELTQQVMSKAFAAASLLASPLLLSVNISPLQLRDATLVNGIRDLAEAGDFPLDRLMIEITESAMVTDLSRALVVANELRAMGCKLALDDFGTGYSSLAQLQVLPFNELKIDRVFINAMMKTRESRKIVASIIGLGHSLGLVTVAEGVETEAQADMLIWLGCEQAQGWLYGKAVPIDEITGFVVAAPRPISPGMASPGEGWASSNLQALPAQRLSQLQAIYDGAPVGLCFLDRNLRYISLNQRLADINEIPLVDHIGKTVAEVLPELFPRIEAYLARVLKGESISETDISIPPKSDNDLEKTLRVTYYPAFDEADEVIGISVAVLDVTGEKNVGDLPMAGAGYATALANQTTVLTNAVDALAQTVQASSGWVRSIQEIKAYARNLGWMEALHPDDLEPTINTIKAALETKAPVDIEYRVGDFEDKWKWMRSKGVPRFGPTGEVVRWYGTVEEIHDLKVKADQQMPGRSSNPGT</sequence>
<dbReference type="InterPro" id="IPR035965">
    <property type="entry name" value="PAS-like_dom_sf"/>
</dbReference>
<dbReference type="PANTHER" id="PTHR33121">
    <property type="entry name" value="CYCLIC DI-GMP PHOSPHODIESTERASE PDEF"/>
    <property type="match status" value="1"/>
</dbReference>
<accession>A0A7W8E475</accession>
<evidence type="ECO:0000259" key="1">
    <source>
        <dbReference type="PROSITE" id="PS50883"/>
    </source>
</evidence>
<dbReference type="Gene3D" id="3.20.20.450">
    <property type="entry name" value="EAL domain"/>
    <property type="match status" value="1"/>
</dbReference>
<dbReference type="GO" id="GO:0071111">
    <property type="term" value="F:cyclic-guanylate-specific phosphodiesterase activity"/>
    <property type="evidence" value="ECO:0007669"/>
    <property type="project" value="InterPro"/>
</dbReference>
<dbReference type="Pfam" id="PF00563">
    <property type="entry name" value="EAL"/>
    <property type="match status" value="1"/>
</dbReference>
<dbReference type="SUPFAM" id="SSF55785">
    <property type="entry name" value="PYP-like sensor domain (PAS domain)"/>
    <property type="match status" value="2"/>
</dbReference>
<feature type="domain" description="EAL" evidence="1">
    <location>
        <begin position="1"/>
        <end position="251"/>
    </location>
</feature>
<dbReference type="Pfam" id="PF08448">
    <property type="entry name" value="PAS_4"/>
    <property type="match status" value="1"/>
</dbReference>
<evidence type="ECO:0000313" key="2">
    <source>
        <dbReference type="EMBL" id="MBB5058337.1"/>
    </source>
</evidence>
<gene>
    <name evidence="2" type="ORF">HDF16_003051</name>
</gene>
<dbReference type="Gene3D" id="3.30.450.20">
    <property type="entry name" value="PAS domain"/>
    <property type="match status" value="2"/>
</dbReference>
<proteinExistence type="predicted"/>
<organism evidence="2 3">
    <name type="scientific">Granulicella aggregans</name>
    <dbReference type="NCBI Taxonomy" id="474949"/>
    <lineage>
        <taxon>Bacteria</taxon>
        <taxon>Pseudomonadati</taxon>
        <taxon>Acidobacteriota</taxon>
        <taxon>Terriglobia</taxon>
        <taxon>Terriglobales</taxon>
        <taxon>Acidobacteriaceae</taxon>
        <taxon>Granulicella</taxon>
    </lineage>
</organism>
<dbReference type="InterPro" id="IPR000014">
    <property type="entry name" value="PAS"/>
</dbReference>
<dbReference type="SMART" id="SM00052">
    <property type="entry name" value="EAL"/>
    <property type="match status" value="1"/>
</dbReference>
<dbReference type="Proteomes" id="UP000540989">
    <property type="component" value="Unassembled WGS sequence"/>
</dbReference>
<dbReference type="PROSITE" id="PS50883">
    <property type="entry name" value="EAL"/>
    <property type="match status" value="1"/>
</dbReference>
<dbReference type="InterPro" id="IPR013655">
    <property type="entry name" value="PAS_fold_3"/>
</dbReference>
<keyword evidence="3" id="KW-1185">Reference proteome</keyword>
<dbReference type="EMBL" id="JACHIP010000004">
    <property type="protein sequence ID" value="MBB5058337.1"/>
    <property type="molecule type" value="Genomic_DNA"/>
</dbReference>
<dbReference type="RefSeq" id="WP_184217924.1">
    <property type="nucleotide sequence ID" value="NZ_JACHIP010000004.1"/>
</dbReference>
<dbReference type="Pfam" id="PF08447">
    <property type="entry name" value="PAS_3"/>
    <property type="match status" value="1"/>
</dbReference>
<dbReference type="CDD" id="cd01948">
    <property type="entry name" value="EAL"/>
    <property type="match status" value="1"/>
</dbReference>
<dbReference type="CDD" id="cd00130">
    <property type="entry name" value="PAS"/>
    <property type="match status" value="1"/>
</dbReference>